<dbReference type="SUPFAM" id="SSF52507">
    <property type="entry name" value="Homo-oligomeric flavin-containing Cys decarboxylases, HFCD"/>
    <property type="match status" value="1"/>
</dbReference>
<accession>A0ABQ2EUV6</accession>
<organism evidence="1 2">
    <name type="scientific">Streptomyces camponoticapitis</name>
    <dbReference type="NCBI Taxonomy" id="1616125"/>
    <lineage>
        <taxon>Bacteria</taxon>
        <taxon>Bacillati</taxon>
        <taxon>Actinomycetota</taxon>
        <taxon>Actinomycetes</taxon>
        <taxon>Kitasatosporales</taxon>
        <taxon>Streptomycetaceae</taxon>
        <taxon>Streptomyces</taxon>
    </lineage>
</organism>
<reference evidence="2" key="1">
    <citation type="journal article" date="2019" name="Int. J. Syst. Evol. Microbiol.">
        <title>The Global Catalogue of Microorganisms (GCM) 10K type strain sequencing project: providing services to taxonomists for standard genome sequencing and annotation.</title>
        <authorList>
            <consortium name="The Broad Institute Genomics Platform"/>
            <consortium name="The Broad Institute Genome Sequencing Center for Infectious Disease"/>
            <person name="Wu L."/>
            <person name="Ma J."/>
        </authorList>
    </citation>
    <scope>NUCLEOTIDE SEQUENCE [LARGE SCALE GENOMIC DNA]</scope>
    <source>
        <strain evidence="2">CGMCC 4.7275</strain>
    </source>
</reference>
<dbReference type="Proteomes" id="UP000660265">
    <property type="component" value="Unassembled WGS sequence"/>
</dbReference>
<name>A0ABQ2EUV6_9ACTN</name>
<evidence type="ECO:0000313" key="2">
    <source>
        <dbReference type="Proteomes" id="UP000660265"/>
    </source>
</evidence>
<gene>
    <name evidence="1" type="ORF">GCM10011583_62260</name>
</gene>
<dbReference type="RefSeq" id="WP_229701256.1">
    <property type="nucleotide sequence ID" value="NZ_BMMV01000026.1"/>
</dbReference>
<protein>
    <submittedName>
        <fullName evidence="1">Uncharacterized protein</fullName>
    </submittedName>
</protein>
<dbReference type="InterPro" id="IPR036551">
    <property type="entry name" value="Flavin_trans-like"/>
</dbReference>
<comment type="caution">
    <text evidence="1">The sequence shown here is derived from an EMBL/GenBank/DDBJ whole genome shotgun (WGS) entry which is preliminary data.</text>
</comment>
<dbReference type="Gene3D" id="3.40.50.1950">
    <property type="entry name" value="Flavin prenyltransferase-like"/>
    <property type="match status" value="1"/>
</dbReference>
<proteinExistence type="predicted"/>
<keyword evidence="2" id="KW-1185">Reference proteome</keyword>
<dbReference type="EMBL" id="BMMV01000026">
    <property type="protein sequence ID" value="GGK21768.1"/>
    <property type="molecule type" value="Genomic_DNA"/>
</dbReference>
<sequence>MLATAIAAAEFPVVFSPVMGGGMWRKPAVRRNVDQMRQDGYHVVDPQWGQRYDVARGEFIDSPMPPAPPRFVEMIREFMPQRRSEDG</sequence>
<evidence type="ECO:0000313" key="1">
    <source>
        <dbReference type="EMBL" id="GGK21768.1"/>
    </source>
</evidence>